<sequence>MPSQSRHMTDLLLAVEKLFFFLKALLPCCPSASLALKHHKSNTSEANFRPHGDAWPLFQNIQVRKKEMRGKKWAATDILGGKVGDNARMIDCIVSEWSPWSKCDSTCGPGMASRNRTIRQRPQNGGKHCPSLVQKRACPGTDRDCRHGLRLLPQLQGLRMSERSRKECSIQLEREFLSGSSCSLTLTGAFCAHVSW</sequence>
<evidence type="ECO:0000256" key="4">
    <source>
        <dbReference type="SAM" id="SignalP"/>
    </source>
</evidence>
<keyword evidence="1 4" id="KW-0732">Signal</keyword>
<proteinExistence type="predicted"/>
<dbReference type="InterPro" id="IPR036383">
    <property type="entry name" value="TSP1_rpt_sf"/>
</dbReference>
<evidence type="ECO:0000256" key="1">
    <source>
        <dbReference type="ARBA" id="ARBA00022729"/>
    </source>
</evidence>
<keyword evidence="8" id="KW-1185">Reference proteome</keyword>
<reference evidence="6" key="1">
    <citation type="submission" date="2007-03" db="EMBL/GenBank/DDBJ databases">
        <title>Annotation of Culex pipiens quinquefasciatus.</title>
        <authorList>
            <consortium name="The Broad Institute Genome Sequencing Platform"/>
            <person name="Atkinson P.W."/>
            <person name="Hemingway J."/>
            <person name="Christensen B.M."/>
            <person name="Higgs S."/>
            <person name="Kodira C."/>
            <person name="Hannick L."/>
            <person name="Megy K."/>
            <person name="O'Leary S."/>
            <person name="Pearson M."/>
            <person name="Haas B.J."/>
            <person name="Mauceli E."/>
            <person name="Wortman J.R."/>
            <person name="Lee N.H."/>
            <person name="Guigo R."/>
            <person name="Stanke M."/>
            <person name="Alvarado L."/>
            <person name="Amedeo P."/>
            <person name="Antoine C.H."/>
            <person name="Arensburger P."/>
            <person name="Bidwell S.L."/>
            <person name="Crawford M."/>
            <person name="Camaro F."/>
            <person name="Devon K."/>
            <person name="Engels R."/>
            <person name="Hammond M."/>
            <person name="Howarth C."/>
            <person name="Koehrsen M."/>
            <person name="Lawson D."/>
            <person name="Montgomery P."/>
            <person name="Nene V."/>
            <person name="Nusbaum C."/>
            <person name="Puiu D."/>
            <person name="Romero-Severson J."/>
            <person name="Severson D.W."/>
            <person name="Shumway M."/>
            <person name="Sisk P."/>
            <person name="Stolte C."/>
            <person name="Zeng Q."/>
            <person name="Eisenstadt E."/>
            <person name="Fraser-Liggett C."/>
            <person name="Strausberg R."/>
            <person name="Galagan J."/>
            <person name="Birren B."/>
            <person name="Collins F.H."/>
        </authorList>
    </citation>
    <scope>NUCLEOTIDE SEQUENCE [LARGE SCALE GENOMIC DNA]</scope>
    <source>
        <strain evidence="6">JHB</strain>
    </source>
</reference>
<dbReference type="PROSITE" id="PS50092">
    <property type="entry name" value="TSP1"/>
    <property type="match status" value="1"/>
</dbReference>
<dbReference type="VEuPathDB" id="VectorBase:CQUJHB006569"/>
<evidence type="ECO:0000256" key="3">
    <source>
        <dbReference type="ARBA" id="ARBA00023180"/>
    </source>
</evidence>
<dbReference type="Gene3D" id="2.20.100.10">
    <property type="entry name" value="Thrombospondin type-1 (TSP1) repeat"/>
    <property type="match status" value="1"/>
</dbReference>
<dbReference type="EnsemblMetazoa" id="CPIJ000702-RA">
    <property type="protein sequence ID" value="CPIJ000702-PA"/>
    <property type="gene ID" value="CPIJ000702"/>
</dbReference>
<dbReference type="STRING" id="7176.B0W0N3"/>
<evidence type="ECO:0000313" key="8">
    <source>
        <dbReference type="Proteomes" id="UP000002320"/>
    </source>
</evidence>
<dbReference type="EMBL" id="DS231818">
    <property type="protein sequence ID" value="EDS41335.1"/>
    <property type="molecule type" value="Genomic_DNA"/>
</dbReference>
<dbReference type="FunFam" id="2.20.100.10:FF:000026">
    <property type="entry name" value="Spondin 1"/>
    <property type="match status" value="1"/>
</dbReference>
<dbReference type="PANTHER" id="PTHR20920:SF5">
    <property type="entry name" value="SMB DOMAIN-CONTAINING PROTEIN"/>
    <property type="match status" value="1"/>
</dbReference>
<feature type="chain" id="PRO_5014566413" description="Spondin-like TSP1 domain-containing protein" evidence="4">
    <location>
        <begin position="36"/>
        <end position="196"/>
    </location>
</feature>
<dbReference type="InParanoid" id="B0W0N3"/>
<organism>
    <name type="scientific">Culex quinquefasciatus</name>
    <name type="common">Southern house mosquito</name>
    <name type="synonym">Culex pungens</name>
    <dbReference type="NCBI Taxonomy" id="7176"/>
    <lineage>
        <taxon>Eukaryota</taxon>
        <taxon>Metazoa</taxon>
        <taxon>Ecdysozoa</taxon>
        <taxon>Arthropoda</taxon>
        <taxon>Hexapoda</taxon>
        <taxon>Insecta</taxon>
        <taxon>Pterygota</taxon>
        <taxon>Neoptera</taxon>
        <taxon>Endopterygota</taxon>
        <taxon>Diptera</taxon>
        <taxon>Nematocera</taxon>
        <taxon>Culicoidea</taxon>
        <taxon>Culicidae</taxon>
        <taxon>Culicinae</taxon>
        <taxon>Culicini</taxon>
        <taxon>Culex</taxon>
        <taxon>Culex</taxon>
    </lineage>
</organism>
<dbReference type="SUPFAM" id="SSF82895">
    <property type="entry name" value="TSP-1 type 1 repeat"/>
    <property type="match status" value="1"/>
</dbReference>
<dbReference type="InterPro" id="IPR044004">
    <property type="entry name" value="TSP1_spondin_dom"/>
</dbReference>
<keyword evidence="3" id="KW-0325">Glycoprotein</keyword>
<dbReference type="HOGENOM" id="CLU_1391492_0_0_1"/>
<dbReference type="AlphaFoldDB" id="B0W0N3"/>
<dbReference type="SMART" id="SM00209">
    <property type="entry name" value="TSP1"/>
    <property type="match status" value="1"/>
</dbReference>
<dbReference type="PANTHER" id="PTHR20920">
    <property type="entry name" value="RPE-SPONDIN"/>
    <property type="match status" value="1"/>
</dbReference>
<dbReference type="eggNOG" id="ENOG502QV8I">
    <property type="taxonomic scope" value="Eukaryota"/>
</dbReference>
<dbReference type="InterPro" id="IPR000884">
    <property type="entry name" value="TSP1_rpt"/>
</dbReference>
<protein>
    <recommendedName>
        <fullName evidence="5">Spondin-like TSP1 domain-containing protein</fullName>
    </recommendedName>
</protein>
<accession>B0W0N3</accession>
<reference evidence="7" key="2">
    <citation type="submission" date="2020-05" db="UniProtKB">
        <authorList>
            <consortium name="EnsemblMetazoa"/>
        </authorList>
    </citation>
    <scope>IDENTIFICATION</scope>
    <source>
        <strain evidence="7">JHB</strain>
    </source>
</reference>
<dbReference type="Pfam" id="PF19028">
    <property type="entry name" value="TSP1_spondin"/>
    <property type="match status" value="1"/>
</dbReference>
<dbReference type="VEuPathDB" id="VectorBase:CPIJ000702"/>
<evidence type="ECO:0000313" key="7">
    <source>
        <dbReference type="EnsemblMetazoa" id="CPIJ000702-PA"/>
    </source>
</evidence>
<gene>
    <name evidence="7" type="primary">6031464</name>
    <name evidence="6" type="ORF">CpipJ_CPIJ000702</name>
</gene>
<dbReference type="InterPro" id="IPR039942">
    <property type="entry name" value="SBSPO"/>
</dbReference>
<feature type="domain" description="Spondin-like TSP1" evidence="5">
    <location>
        <begin position="92"/>
        <end position="140"/>
    </location>
</feature>
<name>B0W0N3_CULQU</name>
<evidence type="ECO:0000256" key="2">
    <source>
        <dbReference type="ARBA" id="ARBA00023157"/>
    </source>
</evidence>
<evidence type="ECO:0000313" key="6">
    <source>
        <dbReference type="EMBL" id="EDS41335.1"/>
    </source>
</evidence>
<feature type="signal peptide" evidence="4">
    <location>
        <begin position="1"/>
        <end position="35"/>
    </location>
</feature>
<dbReference type="OrthoDB" id="98591at2759"/>
<evidence type="ECO:0000259" key="5">
    <source>
        <dbReference type="Pfam" id="PF19028"/>
    </source>
</evidence>
<dbReference type="KEGG" id="cqu:CpipJ_CPIJ000702"/>
<dbReference type="Proteomes" id="UP000002320">
    <property type="component" value="Unassembled WGS sequence"/>
</dbReference>
<keyword evidence="2" id="KW-1015">Disulfide bond</keyword>